<feature type="domain" description="HTH araC/xylS-type" evidence="2">
    <location>
        <begin position="518"/>
        <end position="605"/>
    </location>
</feature>
<feature type="transmembrane region" description="Helical" evidence="1">
    <location>
        <begin position="412"/>
        <end position="431"/>
    </location>
</feature>
<keyword evidence="1" id="KW-0812">Transmembrane</keyword>
<sequence>MSLGKIYQFTLQIDKYTQISIDYKIFKMKIKTNKFTISLKFKTLILIYLLSFSLSKAQNLKNDTLSKYNYEELRIKIVQNLNKEPFVKTYSDYYLKKALNESNQDHIIKGYEFKIDVSSEKDAIEYAKLMLVYIQSNKPSLVFKYFLKLGDIYYRTRQNSKSLKYYLLAYKKCNKKDLKGVNEIKMQIAALKCLLCMYDDSIIILNELKDYCTIENPNLKLYFYSLQAENYLGKNNLQKSKLFINSGLELSKNLKEESLVKIFKLLESIYHFKNKEFQKSLQYLLKSINYTTTKNDFTVYSMTSYYIGKNYEKLHLNEKAILYFKKVDSIFSKKNDIYPDNIDAYEFLISYYKKKGDINKELYYSKQLIKADKVFYSNNNDLEGFVHKNYEIPKLLDNQREVERKMKLKQTILLTIVIIISIVFLIVLYVYSYRKKRMKQKISILQNDLDTFLNIQQKLYEQKSKNQIETKNLTSIKSKEELIPNNEKKKLPDEKKEQIKKGLDLFESSNGFLINECSLEFLAKKINTNKTYLSQYLNDDLGFTYTNYINNLRINYFVYLLKTEKKIKFYSIESISELLGYKSVKVFSNAFKEKMGILPSIFIKKFETQNIENQNK</sequence>
<organism evidence="3 4">
    <name type="scientific">Flavobacterium terrae</name>
    <dbReference type="NCBI Taxonomy" id="415425"/>
    <lineage>
        <taxon>Bacteria</taxon>
        <taxon>Pseudomonadati</taxon>
        <taxon>Bacteroidota</taxon>
        <taxon>Flavobacteriia</taxon>
        <taxon>Flavobacteriales</taxon>
        <taxon>Flavobacteriaceae</taxon>
        <taxon>Flavobacterium</taxon>
    </lineage>
</organism>
<keyword evidence="1" id="KW-1133">Transmembrane helix</keyword>
<reference evidence="4" key="1">
    <citation type="submission" date="2016-11" db="EMBL/GenBank/DDBJ databases">
        <authorList>
            <person name="Varghese N."/>
            <person name="Submissions S."/>
        </authorList>
    </citation>
    <scope>NUCLEOTIDE SEQUENCE [LARGE SCALE GENOMIC DNA]</scope>
    <source>
        <strain evidence="4">DSM 18829</strain>
    </source>
</reference>
<dbReference type="STRING" id="415425.SAMN05444363_0720"/>
<evidence type="ECO:0000256" key="1">
    <source>
        <dbReference type="SAM" id="Phobius"/>
    </source>
</evidence>
<dbReference type="InterPro" id="IPR018060">
    <property type="entry name" value="HTH_AraC"/>
</dbReference>
<gene>
    <name evidence="3" type="ORF">SAMN05444363_0720</name>
</gene>
<keyword evidence="1" id="KW-0472">Membrane</keyword>
<dbReference type="Pfam" id="PF12833">
    <property type="entry name" value="HTH_18"/>
    <property type="match status" value="1"/>
</dbReference>
<dbReference type="AlphaFoldDB" id="A0A1M6BF06"/>
<evidence type="ECO:0000313" key="3">
    <source>
        <dbReference type="EMBL" id="SHI47322.1"/>
    </source>
</evidence>
<dbReference type="Gene3D" id="1.25.40.10">
    <property type="entry name" value="Tetratricopeptide repeat domain"/>
    <property type="match status" value="1"/>
</dbReference>
<dbReference type="GO" id="GO:0003700">
    <property type="term" value="F:DNA-binding transcription factor activity"/>
    <property type="evidence" value="ECO:0007669"/>
    <property type="project" value="InterPro"/>
</dbReference>
<dbReference type="SUPFAM" id="SSF48452">
    <property type="entry name" value="TPR-like"/>
    <property type="match status" value="2"/>
</dbReference>
<dbReference type="EMBL" id="FQZI01000001">
    <property type="protein sequence ID" value="SHI47322.1"/>
    <property type="molecule type" value="Genomic_DNA"/>
</dbReference>
<dbReference type="PROSITE" id="PS01124">
    <property type="entry name" value="HTH_ARAC_FAMILY_2"/>
    <property type="match status" value="1"/>
</dbReference>
<accession>A0A1M6BF06</accession>
<dbReference type="Proteomes" id="UP000184488">
    <property type="component" value="Unassembled WGS sequence"/>
</dbReference>
<keyword evidence="4" id="KW-1185">Reference proteome</keyword>
<dbReference type="Gene3D" id="1.10.10.60">
    <property type="entry name" value="Homeodomain-like"/>
    <property type="match status" value="2"/>
</dbReference>
<dbReference type="InterPro" id="IPR011990">
    <property type="entry name" value="TPR-like_helical_dom_sf"/>
</dbReference>
<name>A0A1M6BF06_9FLAO</name>
<evidence type="ECO:0000313" key="4">
    <source>
        <dbReference type="Proteomes" id="UP000184488"/>
    </source>
</evidence>
<evidence type="ECO:0000259" key="2">
    <source>
        <dbReference type="PROSITE" id="PS01124"/>
    </source>
</evidence>
<proteinExistence type="predicted"/>
<protein>
    <submittedName>
        <fullName evidence="3">AraC-type DNA-binding protein</fullName>
    </submittedName>
</protein>
<dbReference type="SMART" id="SM00342">
    <property type="entry name" value="HTH_ARAC"/>
    <property type="match status" value="1"/>
</dbReference>
<keyword evidence="3" id="KW-0238">DNA-binding</keyword>
<dbReference type="GO" id="GO:0043565">
    <property type="term" value="F:sequence-specific DNA binding"/>
    <property type="evidence" value="ECO:0007669"/>
    <property type="project" value="InterPro"/>
</dbReference>